<reference evidence="3" key="1">
    <citation type="submission" date="2023-10" db="EMBL/GenBank/DDBJ databases">
        <title>Genome assemblies of two species of porcelain crab, Petrolisthes cinctipes and Petrolisthes manimaculis (Anomura: Porcellanidae).</title>
        <authorList>
            <person name="Angst P."/>
        </authorList>
    </citation>
    <scope>NUCLEOTIDE SEQUENCE</scope>
    <source>
        <strain evidence="3">PB745_01</strain>
        <tissue evidence="3">Gill</tissue>
    </source>
</reference>
<keyword evidence="1" id="KW-0472">Membrane</keyword>
<comment type="similarity">
    <text evidence="1">Belongs to the metallo-dependent hydrolases superfamily. Peptidase M19 family.</text>
</comment>
<dbReference type="EMBL" id="JAWQEG010002453">
    <property type="protein sequence ID" value="KAK3871895.1"/>
    <property type="molecule type" value="Genomic_DNA"/>
</dbReference>
<dbReference type="GO" id="GO:0098552">
    <property type="term" value="C:side of membrane"/>
    <property type="evidence" value="ECO:0007669"/>
    <property type="project" value="UniProtKB-KW"/>
</dbReference>
<comment type="subunit">
    <text evidence="1">Homodimer; disulfide-linked.</text>
</comment>
<keyword evidence="1" id="KW-0336">GPI-anchor</keyword>
<keyword evidence="1" id="KW-1015">Disulfide bond</keyword>
<dbReference type="SUPFAM" id="SSF51556">
    <property type="entry name" value="Metallo-dependent hydrolases"/>
    <property type="match status" value="1"/>
</dbReference>
<dbReference type="PROSITE" id="PS51365">
    <property type="entry name" value="RENAL_DIPEPTIDASE_2"/>
    <property type="match status" value="1"/>
</dbReference>
<keyword evidence="1" id="KW-0449">Lipoprotein</keyword>
<comment type="catalytic activity">
    <reaction evidence="1">
        <text>an L-aminoacyl-L-amino acid + H2O = 2 an L-alpha-amino acid</text>
        <dbReference type="Rhea" id="RHEA:48940"/>
        <dbReference type="ChEBI" id="CHEBI:15377"/>
        <dbReference type="ChEBI" id="CHEBI:59869"/>
        <dbReference type="ChEBI" id="CHEBI:77460"/>
        <dbReference type="EC" id="3.4.13.19"/>
    </reaction>
</comment>
<protein>
    <recommendedName>
        <fullName evidence="1">Dipeptidase</fullName>
        <ecNumber evidence="1">3.4.13.19</ecNumber>
    </recommendedName>
</protein>
<proteinExistence type="inferred from homology"/>
<keyword evidence="1" id="KW-0482">Metalloprotease</keyword>
<dbReference type="Pfam" id="PF01244">
    <property type="entry name" value="Peptidase_M19"/>
    <property type="match status" value="1"/>
</dbReference>
<dbReference type="GO" id="GO:0046872">
    <property type="term" value="F:metal ion binding"/>
    <property type="evidence" value="ECO:0007669"/>
    <property type="project" value="UniProtKB-UniRule"/>
</dbReference>
<dbReference type="GO" id="GO:0006508">
    <property type="term" value="P:proteolysis"/>
    <property type="evidence" value="ECO:0007669"/>
    <property type="project" value="UniProtKB-KW"/>
</dbReference>
<dbReference type="GO" id="GO:0070573">
    <property type="term" value="F:metallodipeptidase activity"/>
    <property type="evidence" value="ECO:0007669"/>
    <property type="project" value="InterPro"/>
</dbReference>
<keyword evidence="1" id="KW-0645">Protease</keyword>
<dbReference type="PANTHER" id="PTHR10443:SF12">
    <property type="entry name" value="DIPEPTIDASE"/>
    <property type="match status" value="1"/>
</dbReference>
<evidence type="ECO:0000256" key="1">
    <source>
        <dbReference type="RuleBase" id="RU341113"/>
    </source>
</evidence>
<dbReference type="InterPro" id="IPR032466">
    <property type="entry name" value="Metal_Hydrolase"/>
</dbReference>
<evidence type="ECO:0000313" key="3">
    <source>
        <dbReference type="EMBL" id="KAK3871895.1"/>
    </source>
</evidence>
<dbReference type="PANTHER" id="PTHR10443">
    <property type="entry name" value="MICROSOMAL DIPEPTIDASE"/>
    <property type="match status" value="1"/>
</dbReference>
<dbReference type="EC" id="3.4.13.19" evidence="1"/>
<keyword evidence="1" id="KW-0325">Glycoprotein</keyword>
<dbReference type="Proteomes" id="UP001286313">
    <property type="component" value="Unassembled WGS sequence"/>
</dbReference>
<comment type="caution">
    <text evidence="3">The sequence shown here is derived from an EMBL/GenBank/DDBJ whole genome shotgun (WGS) entry which is preliminary data.</text>
</comment>
<dbReference type="InterPro" id="IPR008257">
    <property type="entry name" value="Pept_M19"/>
</dbReference>
<comment type="cofactor">
    <cofactor evidence="1">
        <name>Zn(2+)</name>
        <dbReference type="ChEBI" id="CHEBI:29105"/>
    </cofactor>
</comment>
<accession>A0AAE1FEJ5</accession>
<keyword evidence="1" id="KW-0378">Hydrolase</keyword>
<dbReference type="AlphaFoldDB" id="A0AAE1FEJ5"/>
<evidence type="ECO:0000256" key="2">
    <source>
        <dbReference type="SAM" id="MobiDB-lite"/>
    </source>
</evidence>
<organism evidence="3 4">
    <name type="scientific">Petrolisthes cinctipes</name>
    <name type="common">Flat porcelain crab</name>
    <dbReference type="NCBI Taxonomy" id="88211"/>
    <lineage>
        <taxon>Eukaryota</taxon>
        <taxon>Metazoa</taxon>
        <taxon>Ecdysozoa</taxon>
        <taxon>Arthropoda</taxon>
        <taxon>Crustacea</taxon>
        <taxon>Multicrustacea</taxon>
        <taxon>Malacostraca</taxon>
        <taxon>Eumalacostraca</taxon>
        <taxon>Eucarida</taxon>
        <taxon>Decapoda</taxon>
        <taxon>Pleocyemata</taxon>
        <taxon>Anomura</taxon>
        <taxon>Galatheoidea</taxon>
        <taxon>Porcellanidae</taxon>
        <taxon>Petrolisthes</taxon>
    </lineage>
</organism>
<keyword evidence="4" id="KW-1185">Reference proteome</keyword>
<keyword evidence="1" id="KW-0862">Zinc</keyword>
<feature type="region of interest" description="Disordered" evidence="2">
    <location>
        <begin position="124"/>
        <end position="143"/>
    </location>
</feature>
<dbReference type="Gene3D" id="3.20.20.140">
    <property type="entry name" value="Metal-dependent hydrolases"/>
    <property type="match status" value="1"/>
</dbReference>
<gene>
    <name evidence="3" type="ORF">Pcinc_022983</name>
</gene>
<keyword evidence="1" id="KW-0479">Metal-binding</keyword>
<keyword evidence="1" id="KW-0224">Dipeptidase</keyword>
<sequence length="143" mass="15989">MTSPENVPDDVLLTLIDNGGMAMVNFVIDFLIPDHENASITDVAAHITYIRDLVGADHVGIGSDFDGTDRIAQGLDDTSKYPYLLAELLLDQTWTDEDLRKLVGLNIVRVMKQVEQVRDNLMSEAPWDQPIPPEDLQRSPRLC</sequence>
<evidence type="ECO:0000313" key="4">
    <source>
        <dbReference type="Proteomes" id="UP001286313"/>
    </source>
</evidence>
<comment type="subcellular location">
    <subcellularLocation>
        <location evidence="1">Membrane</location>
        <topology evidence="1">Lipid-anchor</topology>
        <topology evidence="1">GPI-anchor</topology>
    </subcellularLocation>
</comment>
<name>A0AAE1FEJ5_PETCI</name>